<organism evidence="2 3">
    <name type="scientific">Paraconexibacter algicola</name>
    <dbReference type="NCBI Taxonomy" id="2133960"/>
    <lineage>
        <taxon>Bacteria</taxon>
        <taxon>Bacillati</taxon>
        <taxon>Actinomycetota</taxon>
        <taxon>Thermoleophilia</taxon>
        <taxon>Solirubrobacterales</taxon>
        <taxon>Paraconexibacteraceae</taxon>
        <taxon>Paraconexibacter</taxon>
    </lineage>
</organism>
<name>A0A2T4UKN5_9ACTN</name>
<gene>
    <name evidence="2" type="ORF">C7Y72_09145</name>
</gene>
<dbReference type="Pfam" id="PF05157">
    <property type="entry name" value="MshEN"/>
    <property type="match status" value="1"/>
</dbReference>
<dbReference type="RefSeq" id="WP_107568447.1">
    <property type="nucleotide sequence ID" value="NZ_PYYB01000001.1"/>
</dbReference>
<feature type="domain" description="Type II secretion system protein GspE N-terminal" evidence="1">
    <location>
        <begin position="12"/>
        <end position="96"/>
    </location>
</feature>
<comment type="caution">
    <text evidence="2">The sequence shown here is derived from an EMBL/GenBank/DDBJ whole genome shotgun (WGS) entry which is preliminary data.</text>
</comment>
<evidence type="ECO:0000259" key="1">
    <source>
        <dbReference type="Pfam" id="PF05157"/>
    </source>
</evidence>
<dbReference type="Proteomes" id="UP000240739">
    <property type="component" value="Unassembled WGS sequence"/>
</dbReference>
<dbReference type="InterPro" id="IPR007831">
    <property type="entry name" value="T2SS_GspE_N"/>
</dbReference>
<dbReference type="SUPFAM" id="SSF160246">
    <property type="entry name" value="EspE N-terminal domain-like"/>
    <property type="match status" value="1"/>
</dbReference>
<dbReference type="AlphaFoldDB" id="A0A2T4UKN5"/>
<reference evidence="2 3" key="1">
    <citation type="submission" date="2018-03" db="EMBL/GenBank/DDBJ databases">
        <title>Aquarubrobacter algicola gen. nov., sp. nov., a novel actinobacterium isolated from shallow eutrophic lake during the end of cyanobacterial harmful algal blooms.</title>
        <authorList>
            <person name="Chun S.J."/>
        </authorList>
    </citation>
    <scope>NUCLEOTIDE SEQUENCE [LARGE SCALE GENOMIC DNA]</scope>
    <source>
        <strain evidence="2 3">Seoho-28</strain>
    </source>
</reference>
<proteinExistence type="predicted"/>
<evidence type="ECO:0000313" key="3">
    <source>
        <dbReference type="Proteomes" id="UP000240739"/>
    </source>
</evidence>
<dbReference type="EMBL" id="PYYB01000001">
    <property type="protein sequence ID" value="PTL59803.1"/>
    <property type="molecule type" value="Genomic_DNA"/>
</dbReference>
<protein>
    <recommendedName>
        <fullName evidence="1">Type II secretion system protein GspE N-terminal domain-containing protein</fullName>
    </recommendedName>
</protein>
<accession>A0A2T4UKN5</accession>
<sequence>MDDALGIALAANLPYTGLRGFDVDARLWRYVPLQLALKERVVPLTLVADELKVAAAHADPDLSALRTHFPNLRIGVVIAPAAEIDAALARVQGPQDA</sequence>
<keyword evidence="3" id="KW-1185">Reference proteome</keyword>
<dbReference type="InterPro" id="IPR037257">
    <property type="entry name" value="T2SS_E_N_sf"/>
</dbReference>
<evidence type="ECO:0000313" key="2">
    <source>
        <dbReference type="EMBL" id="PTL59803.1"/>
    </source>
</evidence>